<evidence type="ECO:0000313" key="2">
    <source>
        <dbReference type="EMBL" id="KAJ7690054.1"/>
    </source>
</evidence>
<proteinExistence type="predicted"/>
<feature type="transmembrane region" description="Helical" evidence="1">
    <location>
        <begin position="169"/>
        <end position="194"/>
    </location>
</feature>
<keyword evidence="1" id="KW-1133">Transmembrane helix</keyword>
<dbReference type="AlphaFoldDB" id="A0AAD7DFE8"/>
<feature type="transmembrane region" description="Helical" evidence="1">
    <location>
        <begin position="46"/>
        <end position="65"/>
    </location>
</feature>
<evidence type="ECO:0000313" key="3">
    <source>
        <dbReference type="Proteomes" id="UP001221757"/>
    </source>
</evidence>
<keyword evidence="3" id="KW-1185">Reference proteome</keyword>
<feature type="transmembrane region" description="Helical" evidence="1">
    <location>
        <begin position="125"/>
        <end position="145"/>
    </location>
</feature>
<keyword evidence="1" id="KW-0812">Transmembrane</keyword>
<keyword evidence="1" id="KW-0472">Membrane</keyword>
<feature type="transmembrane region" description="Helical" evidence="1">
    <location>
        <begin position="85"/>
        <end position="113"/>
    </location>
</feature>
<organism evidence="2 3">
    <name type="scientific">Mycena rosella</name>
    <name type="common">Pink bonnet</name>
    <name type="synonym">Agaricus rosellus</name>
    <dbReference type="NCBI Taxonomy" id="1033263"/>
    <lineage>
        <taxon>Eukaryota</taxon>
        <taxon>Fungi</taxon>
        <taxon>Dikarya</taxon>
        <taxon>Basidiomycota</taxon>
        <taxon>Agaricomycotina</taxon>
        <taxon>Agaricomycetes</taxon>
        <taxon>Agaricomycetidae</taxon>
        <taxon>Agaricales</taxon>
        <taxon>Marasmiineae</taxon>
        <taxon>Mycenaceae</taxon>
        <taxon>Mycena</taxon>
    </lineage>
</organism>
<protein>
    <submittedName>
        <fullName evidence="2">Uncharacterized protein</fullName>
    </submittedName>
</protein>
<gene>
    <name evidence="2" type="ORF">B0H17DRAFT_1290649</name>
</gene>
<dbReference type="Proteomes" id="UP001221757">
    <property type="component" value="Unassembled WGS sequence"/>
</dbReference>
<sequence>MSNSSSVDHLRVEVTVFNTFSFLGVLSLALVAAAAHFSPTVHRSELWFRHIFSWIVYSTVFLFLLGHQGEPSPPPFGLCLVQAALIYAVPIFPTLSAFGFVADLYIGLSASVYGKRKIRPALTKILITLPQIVFLGVFIEALVLVHDPGVVGLEASHLYCHVTTSEQSLISGGIIVATGLLIVPLEIWIAVVLYRNWSTFRSSSGTDLQFVTMFIHMTELVGFHRMLDDQFSGSKEHWRLQ</sequence>
<name>A0AAD7DFE8_MYCRO</name>
<accession>A0AAD7DFE8</accession>
<comment type="caution">
    <text evidence="2">The sequence shown here is derived from an EMBL/GenBank/DDBJ whole genome shotgun (WGS) entry which is preliminary data.</text>
</comment>
<feature type="transmembrane region" description="Helical" evidence="1">
    <location>
        <begin position="20"/>
        <end position="39"/>
    </location>
</feature>
<reference evidence="2" key="1">
    <citation type="submission" date="2023-03" db="EMBL/GenBank/DDBJ databases">
        <title>Massive genome expansion in bonnet fungi (Mycena s.s.) driven by repeated elements and novel gene families across ecological guilds.</title>
        <authorList>
            <consortium name="Lawrence Berkeley National Laboratory"/>
            <person name="Harder C.B."/>
            <person name="Miyauchi S."/>
            <person name="Viragh M."/>
            <person name="Kuo A."/>
            <person name="Thoen E."/>
            <person name="Andreopoulos B."/>
            <person name="Lu D."/>
            <person name="Skrede I."/>
            <person name="Drula E."/>
            <person name="Henrissat B."/>
            <person name="Morin E."/>
            <person name="Kohler A."/>
            <person name="Barry K."/>
            <person name="LaButti K."/>
            <person name="Morin E."/>
            <person name="Salamov A."/>
            <person name="Lipzen A."/>
            <person name="Mereny Z."/>
            <person name="Hegedus B."/>
            <person name="Baldrian P."/>
            <person name="Stursova M."/>
            <person name="Weitz H."/>
            <person name="Taylor A."/>
            <person name="Grigoriev I.V."/>
            <person name="Nagy L.G."/>
            <person name="Martin F."/>
            <person name="Kauserud H."/>
        </authorList>
    </citation>
    <scope>NUCLEOTIDE SEQUENCE</scope>
    <source>
        <strain evidence="2">CBHHK067</strain>
    </source>
</reference>
<dbReference type="EMBL" id="JARKIE010000067">
    <property type="protein sequence ID" value="KAJ7690054.1"/>
    <property type="molecule type" value="Genomic_DNA"/>
</dbReference>
<evidence type="ECO:0000256" key="1">
    <source>
        <dbReference type="SAM" id="Phobius"/>
    </source>
</evidence>